<evidence type="ECO:0000256" key="1">
    <source>
        <dbReference type="ARBA" id="ARBA00004496"/>
    </source>
</evidence>
<dbReference type="PRINTS" id="PR00050">
    <property type="entry name" value="COLDSHOCK"/>
</dbReference>
<reference evidence="5" key="1">
    <citation type="journal article" date="2019" name="Int. J. Syst. Evol. Microbiol.">
        <title>The Global Catalogue of Microorganisms (GCM) 10K type strain sequencing project: providing services to taxonomists for standard genome sequencing and annotation.</title>
        <authorList>
            <consortium name="The Broad Institute Genomics Platform"/>
            <consortium name="The Broad Institute Genome Sequencing Center for Infectious Disease"/>
            <person name="Wu L."/>
            <person name="Ma J."/>
        </authorList>
    </citation>
    <scope>NUCLEOTIDE SEQUENCE [LARGE SCALE GENOMIC DNA]</scope>
    <source>
        <strain evidence="5">JCM 14162</strain>
    </source>
</reference>
<dbReference type="Gene3D" id="2.40.50.140">
    <property type="entry name" value="Nucleic acid-binding proteins"/>
    <property type="match status" value="2"/>
</dbReference>
<dbReference type="PROSITE" id="PS51857">
    <property type="entry name" value="CSD_2"/>
    <property type="match status" value="2"/>
</dbReference>
<evidence type="ECO:0000313" key="5">
    <source>
        <dbReference type="Proteomes" id="UP001500713"/>
    </source>
</evidence>
<comment type="subcellular location">
    <subcellularLocation>
        <location evidence="1">Cytoplasm</location>
    </subcellularLocation>
</comment>
<dbReference type="PANTHER" id="PTHR46109:SF1">
    <property type="entry name" value="PROTEIN LIN-28 HOMOLOG"/>
    <property type="match status" value="1"/>
</dbReference>
<protein>
    <submittedName>
        <fullName evidence="4">Stationary phase survival protein CspD</fullName>
    </submittedName>
</protein>
<organism evidence="4 5">
    <name type="scientific">Parasphingorhabdus litoris</name>
    <dbReference type="NCBI Taxonomy" id="394733"/>
    <lineage>
        <taxon>Bacteria</taxon>
        <taxon>Pseudomonadati</taxon>
        <taxon>Pseudomonadota</taxon>
        <taxon>Alphaproteobacteria</taxon>
        <taxon>Sphingomonadales</taxon>
        <taxon>Sphingomonadaceae</taxon>
        <taxon>Parasphingorhabdus</taxon>
    </lineage>
</organism>
<accession>A0ABP3KSZ4</accession>
<dbReference type="CDD" id="cd04458">
    <property type="entry name" value="CSP_CDS"/>
    <property type="match status" value="2"/>
</dbReference>
<evidence type="ECO:0000256" key="2">
    <source>
        <dbReference type="ARBA" id="ARBA00022490"/>
    </source>
</evidence>
<name>A0ABP3KSZ4_9SPHN</name>
<proteinExistence type="predicted"/>
<dbReference type="InterPro" id="IPR002059">
    <property type="entry name" value="CSP_DNA-bd"/>
</dbReference>
<sequence length="207" mass="23097">MASLYAEPARTDDGPASDVVEVEDRKTQPVLQTTGHVKWFDSHRGFGFIVPDLEQHPSGDLDHGQDILVHWTVLEPLGRRDLPEMAVVRCEYVDAAKGLQATKILDIDETNCEQLIREPAPEARRKTFHAVEDMDAFVQAEVKWFNRAKGYGFLVADSMDGDIFIHMETLRNAGIAEIMPGQQVMARIDKGDRGHMAVQISTAIASK</sequence>
<evidence type="ECO:0000313" key="4">
    <source>
        <dbReference type="EMBL" id="GAA0484602.1"/>
    </source>
</evidence>
<dbReference type="Pfam" id="PF00313">
    <property type="entry name" value="CSD"/>
    <property type="match status" value="2"/>
</dbReference>
<dbReference type="EMBL" id="BAAAEM010000003">
    <property type="protein sequence ID" value="GAA0484602.1"/>
    <property type="molecule type" value="Genomic_DNA"/>
</dbReference>
<evidence type="ECO:0000259" key="3">
    <source>
        <dbReference type="PROSITE" id="PS51857"/>
    </source>
</evidence>
<dbReference type="RefSeq" id="WP_229955287.1">
    <property type="nucleotide sequence ID" value="NZ_BAAAEM010000003.1"/>
</dbReference>
<dbReference type="InterPro" id="IPR051373">
    <property type="entry name" value="Lin-28_RNA-binding"/>
</dbReference>
<dbReference type="InterPro" id="IPR011129">
    <property type="entry name" value="CSD"/>
</dbReference>
<keyword evidence="5" id="KW-1185">Reference proteome</keyword>
<feature type="domain" description="CSD" evidence="3">
    <location>
        <begin position="137"/>
        <end position="202"/>
    </location>
</feature>
<gene>
    <name evidence="4" type="primary">cspD</name>
    <name evidence="4" type="ORF">GCM10009096_29030</name>
</gene>
<dbReference type="SMART" id="SM00357">
    <property type="entry name" value="CSP"/>
    <property type="match status" value="2"/>
</dbReference>
<dbReference type="Proteomes" id="UP001500713">
    <property type="component" value="Unassembled WGS sequence"/>
</dbReference>
<dbReference type="PANTHER" id="PTHR46109">
    <property type="entry name" value="PROTEIN LIN-28"/>
    <property type="match status" value="1"/>
</dbReference>
<feature type="domain" description="CSD" evidence="3">
    <location>
        <begin position="32"/>
        <end position="106"/>
    </location>
</feature>
<keyword evidence="2" id="KW-0963">Cytoplasm</keyword>
<comment type="caution">
    <text evidence="4">The sequence shown here is derived from an EMBL/GenBank/DDBJ whole genome shotgun (WGS) entry which is preliminary data.</text>
</comment>
<dbReference type="InterPro" id="IPR012340">
    <property type="entry name" value="NA-bd_OB-fold"/>
</dbReference>
<dbReference type="SUPFAM" id="SSF50249">
    <property type="entry name" value="Nucleic acid-binding proteins"/>
    <property type="match status" value="2"/>
</dbReference>